<dbReference type="AlphaFoldDB" id="A0AAE1I2L1"/>
<keyword evidence="4" id="KW-0862">Zinc</keyword>
<keyword evidence="8" id="KW-1185">Reference proteome</keyword>
<keyword evidence="3" id="KW-0863">Zinc-finger</keyword>
<dbReference type="SUPFAM" id="SSF140996">
    <property type="entry name" value="Hermes dimerisation domain"/>
    <property type="match status" value="1"/>
</dbReference>
<proteinExistence type="predicted"/>
<dbReference type="Proteomes" id="UP001219518">
    <property type="component" value="Unassembled WGS sequence"/>
</dbReference>
<name>A0AAE1I2L1_9NEOP</name>
<evidence type="ECO:0000259" key="6">
    <source>
        <dbReference type="Pfam" id="PF05699"/>
    </source>
</evidence>
<feature type="domain" description="HAT C-terminal dimerisation" evidence="6">
    <location>
        <begin position="368"/>
        <end position="447"/>
    </location>
</feature>
<dbReference type="GO" id="GO:0046983">
    <property type="term" value="F:protein dimerization activity"/>
    <property type="evidence" value="ECO:0007669"/>
    <property type="project" value="InterPro"/>
</dbReference>
<keyword evidence="2" id="KW-0479">Metal-binding</keyword>
<evidence type="ECO:0000256" key="2">
    <source>
        <dbReference type="ARBA" id="ARBA00022723"/>
    </source>
</evidence>
<accession>A0AAE1I2L1</accession>
<dbReference type="PANTHER" id="PTHR46481:SF10">
    <property type="entry name" value="ZINC FINGER BED DOMAIN-CONTAINING PROTEIN 39"/>
    <property type="match status" value="1"/>
</dbReference>
<dbReference type="EMBL" id="JAHWGI010001435">
    <property type="protein sequence ID" value="KAK3932322.1"/>
    <property type="molecule type" value="Genomic_DNA"/>
</dbReference>
<gene>
    <name evidence="7" type="ORF">KUF71_012395</name>
</gene>
<dbReference type="InterPro" id="IPR008906">
    <property type="entry name" value="HATC_C_dom"/>
</dbReference>
<dbReference type="GO" id="GO:0008270">
    <property type="term" value="F:zinc ion binding"/>
    <property type="evidence" value="ECO:0007669"/>
    <property type="project" value="UniProtKB-KW"/>
</dbReference>
<sequence length="461" mass="53176">MLKQDYMDPKSKKAVEITHAIAIWICKNLHAYSTVEEKEFVALINLLEPRYKVPCRTTFSRSIILKLYNSLKAKEAAYFKIVKDKLESINATIDMWTSDTAKDSYISLTVQFVDPECEQVSFSVECEPFPGVHSGTTVLQKVEWMLAEKLGLEPEIVDQPEIYITADNGPNIAAALAEPTEQKLLDPKVPAELKKKRMWFYIRCLNHTLQLLGSSTEVTFSTVIPVLFEIKSSLEDFIRKAKKGTGVMFARKVLSKLEERFPDCDYKDNELYQTGMVVDPRFKDILISSFDGDKTAHFLLERKALEKHRRHIRRGWVRMEETNSEEQVTAAASPKTIKKSRFSHFAKVGQNKSDTSTTADVITSIRNEVESYLQLKTEDEDCDPLEWWKQHKNDFPHIYPLARHYLGLCPTEVPSERMFSVGGNTCTKKRSRLLPDHVKEIIYIHDNYDMLMRLSKIYDLK</sequence>
<evidence type="ECO:0000256" key="3">
    <source>
        <dbReference type="ARBA" id="ARBA00022771"/>
    </source>
</evidence>
<comment type="caution">
    <text evidence="7">The sequence shown here is derived from an EMBL/GenBank/DDBJ whole genome shotgun (WGS) entry which is preliminary data.</text>
</comment>
<dbReference type="Pfam" id="PF05699">
    <property type="entry name" value="Dimer_Tnp_hAT"/>
    <property type="match status" value="1"/>
</dbReference>
<dbReference type="PANTHER" id="PTHR46481">
    <property type="entry name" value="ZINC FINGER BED DOMAIN-CONTAINING PROTEIN 4"/>
    <property type="match status" value="1"/>
</dbReference>
<evidence type="ECO:0000313" key="8">
    <source>
        <dbReference type="Proteomes" id="UP001219518"/>
    </source>
</evidence>
<keyword evidence="5" id="KW-0539">Nucleus</keyword>
<comment type="subcellular location">
    <subcellularLocation>
        <location evidence="1">Nucleus</location>
    </subcellularLocation>
</comment>
<dbReference type="GO" id="GO:0005634">
    <property type="term" value="C:nucleus"/>
    <property type="evidence" value="ECO:0007669"/>
    <property type="project" value="UniProtKB-SubCell"/>
</dbReference>
<reference evidence="7" key="2">
    <citation type="journal article" date="2023" name="BMC Genomics">
        <title>Pest status, molecular evolution, and epigenetic factors derived from the genome assembly of Frankliniella fusca, a thysanopteran phytovirus vector.</title>
        <authorList>
            <person name="Catto M.A."/>
            <person name="Labadie P.E."/>
            <person name="Jacobson A.L."/>
            <person name="Kennedy G.G."/>
            <person name="Srinivasan R."/>
            <person name="Hunt B.G."/>
        </authorList>
    </citation>
    <scope>NUCLEOTIDE SEQUENCE</scope>
    <source>
        <strain evidence="7">PL_HMW_Pooled</strain>
    </source>
</reference>
<dbReference type="SUPFAM" id="SSF53098">
    <property type="entry name" value="Ribonuclease H-like"/>
    <property type="match status" value="1"/>
</dbReference>
<protein>
    <submittedName>
        <fullName evidence="7">Zinc finger BED domain-containing protein 4</fullName>
    </submittedName>
</protein>
<evidence type="ECO:0000313" key="7">
    <source>
        <dbReference type="EMBL" id="KAK3932322.1"/>
    </source>
</evidence>
<evidence type="ECO:0000256" key="1">
    <source>
        <dbReference type="ARBA" id="ARBA00004123"/>
    </source>
</evidence>
<reference evidence="7" key="1">
    <citation type="submission" date="2021-07" db="EMBL/GenBank/DDBJ databases">
        <authorList>
            <person name="Catto M.A."/>
            <person name="Jacobson A."/>
            <person name="Kennedy G."/>
            <person name="Labadie P."/>
            <person name="Hunt B.G."/>
            <person name="Srinivasan R."/>
        </authorList>
    </citation>
    <scope>NUCLEOTIDE SEQUENCE</scope>
    <source>
        <strain evidence="7">PL_HMW_Pooled</strain>
        <tissue evidence="7">Head</tissue>
    </source>
</reference>
<organism evidence="7 8">
    <name type="scientific">Frankliniella fusca</name>
    <dbReference type="NCBI Taxonomy" id="407009"/>
    <lineage>
        <taxon>Eukaryota</taxon>
        <taxon>Metazoa</taxon>
        <taxon>Ecdysozoa</taxon>
        <taxon>Arthropoda</taxon>
        <taxon>Hexapoda</taxon>
        <taxon>Insecta</taxon>
        <taxon>Pterygota</taxon>
        <taxon>Neoptera</taxon>
        <taxon>Paraneoptera</taxon>
        <taxon>Thysanoptera</taxon>
        <taxon>Terebrantia</taxon>
        <taxon>Thripoidea</taxon>
        <taxon>Thripidae</taxon>
        <taxon>Frankliniella</taxon>
    </lineage>
</organism>
<dbReference type="InterPro" id="IPR052035">
    <property type="entry name" value="ZnF_BED_domain_contain"/>
</dbReference>
<evidence type="ECO:0000256" key="5">
    <source>
        <dbReference type="ARBA" id="ARBA00023242"/>
    </source>
</evidence>
<dbReference type="InterPro" id="IPR012337">
    <property type="entry name" value="RNaseH-like_sf"/>
</dbReference>
<evidence type="ECO:0000256" key="4">
    <source>
        <dbReference type="ARBA" id="ARBA00022833"/>
    </source>
</evidence>